<dbReference type="Gene3D" id="1.10.10.850">
    <property type="match status" value="1"/>
</dbReference>
<dbReference type="CDD" id="cd00377">
    <property type="entry name" value="ICL_PEPM"/>
    <property type="match status" value="1"/>
</dbReference>
<dbReference type="OrthoDB" id="4078635at2759"/>
<evidence type="ECO:0000313" key="14">
    <source>
        <dbReference type="Proteomes" id="UP000320333"/>
    </source>
</evidence>
<dbReference type="EMBL" id="QEAP01000293">
    <property type="protein sequence ID" value="TPX70125.1"/>
    <property type="molecule type" value="Genomic_DNA"/>
</dbReference>
<evidence type="ECO:0000256" key="2">
    <source>
        <dbReference type="ARBA" id="ARBA00004793"/>
    </source>
</evidence>
<dbReference type="InterPro" id="IPR018523">
    <property type="entry name" value="Isocitrate_lyase_ph_CS"/>
</dbReference>
<dbReference type="Gene3D" id="3.20.20.60">
    <property type="entry name" value="Phosphoenolpyruvate-binding domains"/>
    <property type="match status" value="1"/>
</dbReference>
<feature type="binding site" evidence="11">
    <location>
        <begin position="219"/>
        <end position="220"/>
    </location>
    <ligand>
        <name>substrate</name>
    </ligand>
</feature>
<evidence type="ECO:0000256" key="7">
    <source>
        <dbReference type="ARBA" id="ARBA00023239"/>
    </source>
</evidence>
<dbReference type="STRING" id="246404.A0A507F358"/>
<dbReference type="GO" id="GO:0006097">
    <property type="term" value="P:glyoxylate cycle"/>
    <property type="evidence" value="ECO:0007669"/>
    <property type="project" value="UniProtKB-KW"/>
</dbReference>
<evidence type="ECO:0000256" key="6">
    <source>
        <dbReference type="ARBA" id="ARBA00022532"/>
    </source>
</evidence>
<proteinExistence type="inferred from homology"/>
<keyword evidence="14" id="KW-1185">Reference proteome</keyword>
<dbReference type="PANTHER" id="PTHR21631">
    <property type="entry name" value="ISOCITRATE LYASE/MALATE SYNTHASE"/>
    <property type="match status" value="1"/>
</dbReference>
<sequence length="549" mass="60509">MASPLSQTHKLSAAELAQEQQLFDKQINEVKQAWASPRYANTVRPYSAFDVAVKRGTMTQDYASNTQAKKLWALLKTHHKNKTASRTYGALDPIQVIQMGKFLDTIYVSGWQCSSTASTSNEPGPDLADYPMDTVPNKVEHLFLAQQFHDRKQRESRLQLPANVRATTPYHDYLRPIIADADTGHGGITATMKLAKMFVERGAAGIHLEDQMAGTKKCGHMAGKVLVPVQEHVNRLVAVRLQYDIMAVENIIVSRTDAEAATLITSNIDRRDHPFILGSTNASQRPLAEVMEDAQAAGKSGPALAKVETDWIASAGIKLYSTAVIDALKAARKDTQAAEFAAKVDKLSNSEARALAKSFGVDPFWCWNKPRVREGYFRYEGGTKACISRAIAYAPYSDLLWMETAKPIYAQAKEFSDGVLSVHPNVMLAYNLSPSFNWDAAGMNDQQITSFINDLGKLGFVWQFITLAGFHSNALISDNFAKDYAKRGMLAYVQGIQRQERENGVETLTHQKWSGAEYYDNLIKTVQGGVTATAALGSGVTESQFGAKH</sequence>
<feature type="binding site" evidence="11">
    <location>
        <position position="255"/>
    </location>
    <ligand>
        <name>substrate</name>
    </ligand>
</feature>
<dbReference type="SUPFAM" id="SSF51621">
    <property type="entry name" value="Phosphoenolpyruvate/pyruvate domain"/>
    <property type="match status" value="1"/>
</dbReference>
<accession>A0A507F358</accession>
<keyword evidence="5" id="KW-0329">Glyoxylate bypass</keyword>
<dbReference type="AlphaFoldDB" id="A0A507F358"/>
<protein>
    <recommendedName>
        <fullName evidence="4 9">Isocitrate lyase</fullName>
    </recommendedName>
</protein>
<comment type="similarity">
    <text evidence="3 9">Belongs to the isocitrate lyase/PEP mutase superfamily. Isocitrate lyase family.</text>
</comment>
<comment type="pathway">
    <text evidence="2">Carbohydrate metabolism; glyoxylate cycle; (S)-malate from isocitrate: step 1/2.</text>
</comment>
<evidence type="ECO:0000256" key="11">
    <source>
        <dbReference type="PIRSR" id="PIRSR001362-2"/>
    </source>
</evidence>
<dbReference type="InterPro" id="IPR039556">
    <property type="entry name" value="ICL/PEPM"/>
</dbReference>
<feature type="active site" description="Proton acceptor" evidence="10">
    <location>
        <position position="218"/>
    </location>
</feature>
<gene>
    <name evidence="13" type="ORF">CcCBS67573_g06626</name>
</gene>
<dbReference type="GO" id="GO:0004451">
    <property type="term" value="F:isocitrate lyase activity"/>
    <property type="evidence" value="ECO:0007669"/>
    <property type="project" value="UniProtKB-EC"/>
</dbReference>
<keyword evidence="12" id="KW-0479">Metal-binding</keyword>
<evidence type="ECO:0000313" key="13">
    <source>
        <dbReference type="EMBL" id="TPX70125.1"/>
    </source>
</evidence>
<dbReference type="PANTHER" id="PTHR21631:SF3">
    <property type="entry name" value="BIFUNCTIONAL GLYOXYLATE CYCLE PROTEIN"/>
    <property type="match status" value="1"/>
</dbReference>
<dbReference type="GO" id="GO:0046872">
    <property type="term" value="F:metal ion binding"/>
    <property type="evidence" value="ECO:0007669"/>
    <property type="project" value="UniProtKB-KW"/>
</dbReference>
<evidence type="ECO:0000256" key="12">
    <source>
        <dbReference type="PIRSR" id="PIRSR001362-3"/>
    </source>
</evidence>
<evidence type="ECO:0000256" key="1">
    <source>
        <dbReference type="ARBA" id="ARBA00001050"/>
    </source>
</evidence>
<dbReference type="GO" id="GO:0006099">
    <property type="term" value="P:tricarboxylic acid cycle"/>
    <property type="evidence" value="ECO:0007669"/>
    <property type="project" value="UniProtKB-KW"/>
</dbReference>
<keyword evidence="12" id="KW-0460">Magnesium</keyword>
<reference evidence="13 14" key="1">
    <citation type="journal article" date="2019" name="Sci. Rep.">
        <title>Comparative genomics of chytrid fungi reveal insights into the obligate biotrophic and pathogenic lifestyle of Synchytrium endobioticum.</title>
        <authorList>
            <person name="van de Vossenberg B.T.L.H."/>
            <person name="Warris S."/>
            <person name="Nguyen H.D.T."/>
            <person name="van Gent-Pelzer M.P.E."/>
            <person name="Joly D.L."/>
            <person name="van de Geest H.C."/>
            <person name="Bonants P.J.M."/>
            <person name="Smith D.S."/>
            <person name="Levesque C.A."/>
            <person name="van der Lee T.A.J."/>
        </authorList>
    </citation>
    <scope>NUCLEOTIDE SEQUENCE [LARGE SCALE GENOMIC DNA]</scope>
    <source>
        <strain evidence="13 14">CBS 675.73</strain>
    </source>
</reference>
<comment type="caution">
    <text evidence="13">The sequence shown here is derived from an EMBL/GenBank/DDBJ whole genome shotgun (WGS) entry which is preliminary data.</text>
</comment>
<organism evidence="13 14">
    <name type="scientific">Chytriomyces confervae</name>
    <dbReference type="NCBI Taxonomy" id="246404"/>
    <lineage>
        <taxon>Eukaryota</taxon>
        <taxon>Fungi</taxon>
        <taxon>Fungi incertae sedis</taxon>
        <taxon>Chytridiomycota</taxon>
        <taxon>Chytridiomycota incertae sedis</taxon>
        <taxon>Chytridiomycetes</taxon>
        <taxon>Chytridiales</taxon>
        <taxon>Chytriomycetaceae</taxon>
        <taxon>Chytriomyces</taxon>
    </lineage>
</organism>
<dbReference type="GO" id="GO:0046421">
    <property type="term" value="F:methylisocitrate lyase activity"/>
    <property type="evidence" value="ECO:0007669"/>
    <property type="project" value="UniProtKB-EC"/>
</dbReference>
<feature type="binding site" evidence="11">
    <location>
        <begin position="431"/>
        <end position="435"/>
    </location>
    <ligand>
        <name>substrate</name>
    </ligand>
</feature>
<keyword evidence="7 9" id="KW-0456">Lyase</keyword>
<evidence type="ECO:0000256" key="4">
    <source>
        <dbReference type="ARBA" id="ARBA00017446"/>
    </source>
</evidence>
<feature type="binding site" evidence="11">
    <location>
        <begin position="109"/>
        <end position="111"/>
    </location>
    <ligand>
        <name>substrate</name>
    </ligand>
</feature>
<evidence type="ECO:0000256" key="8">
    <source>
        <dbReference type="ARBA" id="ARBA00023531"/>
    </source>
</evidence>
<name>A0A507F358_9FUNG</name>
<dbReference type="Proteomes" id="UP000320333">
    <property type="component" value="Unassembled WGS sequence"/>
</dbReference>
<keyword evidence="6" id="KW-0816">Tricarboxylic acid cycle</keyword>
<evidence type="ECO:0000256" key="5">
    <source>
        <dbReference type="ARBA" id="ARBA00022435"/>
    </source>
</evidence>
<comment type="cofactor">
    <cofactor evidence="12">
        <name>Mg(2+)</name>
        <dbReference type="ChEBI" id="CHEBI:18420"/>
    </cofactor>
    <text evidence="12">Can also use Mn(2+) ion.</text>
</comment>
<feature type="binding site" evidence="11">
    <location>
        <position position="466"/>
    </location>
    <ligand>
        <name>substrate</name>
    </ligand>
</feature>
<dbReference type="InterPro" id="IPR006254">
    <property type="entry name" value="Isocitrate_lyase"/>
</dbReference>
<dbReference type="InterPro" id="IPR040442">
    <property type="entry name" value="Pyrv_kinase-like_dom_sf"/>
</dbReference>
<comment type="catalytic activity">
    <reaction evidence="8">
        <text>D-threo-isocitrate = glyoxylate + succinate</text>
        <dbReference type="Rhea" id="RHEA:13245"/>
        <dbReference type="ChEBI" id="CHEBI:15562"/>
        <dbReference type="ChEBI" id="CHEBI:30031"/>
        <dbReference type="ChEBI" id="CHEBI:36655"/>
        <dbReference type="EC" id="4.1.3.1"/>
    </reaction>
</comment>
<dbReference type="PROSITE" id="PS00161">
    <property type="entry name" value="ISOCITRATE_LYASE"/>
    <property type="match status" value="1"/>
</dbReference>
<dbReference type="PIRSF" id="PIRSF001362">
    <property type="entry name" value="Isocit_lyase"/>
    <property type="match status" value="1"/>
</dbReference>
<dbReference type="InterPro" id="IPR015813">
    <property type="entry name" value="Pyrv/PenolPyrv_kinase-like_dom"/>
</dbReference>
<feature type="binding site" evidence="12">
    <location>
        <position position="180"/>
    </location>
    <ligand>
        <name>Mg(2+)</name>
        <dbReference type="ChEBI" id="CHEBI:18420"/>
    </ligand>
</feature>
<evidence type="ECO:0000256" key="9">
    <source>
        <dbReference type="PIRNR" id="PIRNR001362"/>
    </source>
</evidence>
<comment type="catalytic activity">
    <reaction evidence="1">
        <text>(2S,3R)-3-hydroxybutane-1,2,3-tricarboxylate = pyruvate + succinate</text>
        <dbReference type="Rhea" id="RHEA:16809"/>
        <dbReference type="ChEBI" id="CHEBI:15361"/>
        <dbReference type="ChEBI" id="CHEBI:30031"/>
        <dbReference type="ChEBI" id="CHEBI:57429"/>
        <dbReference type="EC" id="4.1.3.30"/>
    </reaction>
</comment>
<dbReference type="FunFam" id="1.10.10.850:FF:000001">
    <property type="entry name" value="Isocitrate lyase"/>
    <property type="match status" value="1"/>
</dbReference>
<evidence type="ECO:0000256" key="10">
    <source>
        <dbReference type="PIRSR" id="PIRSR001362-1"/>
    </source>
</evidence>
<dbReference type="Pfam" id="PF00463">
    <property type="entry name" value="ICL"/>
    <property type="match status" value="1"/>
</dbReference>
<dbReference type="NCBIfam" id="TIGR01346">
    <property type="entry name" value="isocit_lyase"/>
    <property type="match status" value="1"/>
</dbReference>
<evidence type="ECO:0000256" key="3">
    <source>
        <dbReference type="ARBA" id="ARBA00005704"/>
    </source>
</evidence>